<dbReference type="PROSITE" id="PS50084">
    <property type="entry name" value="KH_TYPE_1"/>
    <property type="match status" value="1"/>
</dbReference>
<dbReference type="SUPFAM" id="SSF110324">
    <property type="entry name" value="Ribosomal L27 protein-like"/>
    <property type="match status" value="1"/>
</dbReference>
<dbReference type="InterPro" id="IPR048565">
    <property type="entry name" value="S1_RRP4"/>
</dbReference>
<dbReference type="Proteomes" id="UP000050515">
    <property type="component" value="Unassembled WGS sequence"/>
</dbReference>
<dbReference type="GO" id="GO:0008143">
    <property type="term" value="F:poly(A) binding"/>
    <property type="evidence" value="ECO:0007669"/>
    <property type="project" value="InterPro"/>
</dbReference>
<dbReference type="Proteomes" id="UP000050320">
    <property type="component" value="Unassembled WGS sequence"/>
</dbReference>
<feature type="domain" description="K Homology" evidence="6">
    <location>
        <begin position="136"/>
        <end position="200"/>
    </location>
</feature>
<reference evidence="8 9" key="2">
    <citation type="submission" date="2015-09" db="EMBL/GenBank/DDBJ databases">
        <title>Heavy metals and arsenic resistance mechanisms in polyextremophilic archaea of the family Ferroplasmaceae.</title>
        <authorList>
            <person name="Bulaev A.G."/>
            <person name="Kanygina A.V."/>
        </authorList>
    </citation>
    <scope>NUCLEOTIDE SEQUENCE [LARGE SCALE GENOMIC DNA]</scope>
    <source>
        <strain evidence="8 9">VT</strain>
    </source>
</reference>
<evidence type="ECO:0000256" key="5">
    <source>
        <dbReference type="HAMAP-Rule" id="MF_00623"/>
    </source>
</evidence>
<dbReference type="GO" id="GO:0005737">
    <property type="term" value="C:cytoplasm"/>
    <property type="evidence" value="ECO:0007669"/>
    <property type="project" value="UniProtKB-SubCell"/>
</dbReference>
<dbReference type="NCBIfam" id="NF003181">
    <property type="entry name" value="PRK04163.1-1"/>
    <property type="match status" value="1"/>
</dbReference>
<evidence type="ECO:0000313" key="9">
    <source>
        <dbReference type="Proteomes" id="UP000050320"/>
    </source>
</evidence>
<reference evidence="7 10" key="1">
    <citation type="submission" date="2015-09" db="EMBL/GenBank/DDBJ databases">
        <title>Draft genome sequence of Acidiplasma aeolicum DSM 18409.</title>
        <authorList>
            <person name="Hemp J."/>
        </authorList>
    </citation>
    <scope>NUCLEOTIDE SEQUENCE [LARGE SCALE GENOMIC DNA]</scope>
    <source>
        <strain evidence="7 10">V</strain>
    </source>
</reference>
<dbReference type="EMBL" id="LJCQ01000408">
    <property type="protein sequence ID" value="KPV44811.1"/>
    <property type="molecule type" value="Genomic_DNA"/>
</dbReference>
<dbReference type="PANTHER" id="PTHR21321:SF4">
    <property type="entry name" value="EXOSOME COMPLEX COMPONENT RRP4"/>
    <property type="match status" value="1"/>
</dbReference>
<dbReference type="Gene3D" id="3.30.1370.10">
    <property type="entry name" value="K Homology domain, type 1"/>
    <property type="match status" value="1"/>
</dbReference>
<dbReference type="InterPro" id="IPR004087">
    <property type="entry name" value="KH_dom"/>
</dbReference>
<dbReference type="GO" id="GO:0034475">
    <property type="term" value="P:U4 snRNA 3'-end processing"/>
    <property type="evidence" value="ECO:0007669"/>
    <property type="project" value="TreeGrafter"/>
</dbReference>
<keyword evidence="3 5" id="KW-0271">Exosome</keyword>
<comment type="similarity">
    <text evidence="1 5">Belongs to the RRP4 family.</text>
</comment>
<dbReference type="GO" id="GO:0000467">
    <property type="term" value="P:exonucleolytic trimming to generate mature 3'-end of 5.8S rRNA from tricistronic rRNA transcript (SSU-rRNA, 5.8S rRNA, LSU-rRNA)"/>
    <property type="evidence" value="ECO:0007669"/>
    <property type="project" value="TreeGrafter"/>
</dbReference>
<dbReference type="Gene3D" id="2.40.50.100">
    <property type="match status" value="1"/>
</dbReference>
<dbReference type="GO" id="GO:0071051">
    <property type="term" value="P:poly(A)-dependent snoRNA 3'-end processing"/>
    <property type="evidence" value="ECO:0007669"/>
    <property type="project" value="TreeGrafter"/>
</dbReference>
<organism evidence="7 10">
    <name type="scientific">Acidiplasma aeolicum</name>
    <dbReference type="NCBI Taxonomy" id="507754"/>
    <lineage>
        <taxon>Archaea</taxon>
        <taxon>Methanobacteriati</taxon>
        <taxon>Thermoplasmatota</taxon>
        <taxon>Thermoplasmata</taxon>
        <taxon>Thermoplasmatales</taxon>
        <taxon>Ferroplasmaceae</taxon>
        <taxon>Acidiplasma</taxon>
    </lineage>
</organism>
<dbReference type="OrthoDB" id="35160at2157"/>
<dbReference type="SUPFAM" id="SSF50249">
    <property type="entry name" value="Nucleic acid-binding proteins"/>
    <property type="match status" value="1"/>
</dbReference>
<dbReference type="CDD" id="cd22524">
    <property type="entry name" value="KH-I_Rrp4_prokar"/>
    <property type="match status" value="1"/>
</dbReference>
<accession>A0A0P9D5Y2</accession>
<evidence type="ECO:0000256" key="1">
    <source>
        <dbReference type="ARBA" id="ARBA00009155"/>
    </source>
</evidence>
<dbReference type="PANTHER" id="PTHR21321">
    <property type="entry name" value="PNAS-3 RELATED"/>
    <property type="match status" value="1"/>
</dbReference>
<sequence length="222" mass="25257">METKEIVYPGDKIELNDLKPRNGLYESNSEYFSEYFGVIQRGDKFVDIAPFNSPYLPRVNDKIIGKIMDIGPTMWTVDINSPYYSLLHINDTPWHVNAGDLERYLNVGDFIYAKISQSNEIRESWVSMKEPGMKKLETGQIIAVKPPKVPRVIGKGGNMINLIKNETNTKIIVGQNGFIWIDGDIENVNMAINAIKIVEKEAHTIGLTDRMAEYFKKLKGEN</sequence>
<comment type="caution">
    <text evidence="7">The sequence shown here is derived from an EMBL/GenBank/DDBJ whole genome shotgun (WGS) entry which is preliminary data.</text>
</comment>
<dbReference type="SUPFAM" id="SSF54791">
    <property type="entry name" value="Eukaryotic type KH-domain (KH-domain type I)"/>
    <property type="match status" value="1"/>
</dbReference>
<name>A0A0P9D5Y2_9ARCH</name>
<evidence type="ECO:0000259" key="6">
    <source>
        <dbReference type="SMART" id="SM00322"/>
    </source>
</evidence>
<evidence type="ECO:0000256" key="2">
    <source>
        <dbReference type="ARBA" id="ARBA00022490"/>
    </source>
</evidence>
<dbReference type="EMBL" id="LKBG01000178">
    <property type="protein sequence ID" value="KQB35066.1"/>
    <property type="molecule type" value="Genomic_DNA"/>
</dbReference>
<dbReference type="GO" id="GO:0071034">
    <property type="term" value="P:CUT catabolic process"/>
    <property type="evidence" value="ECO:0007669"/>
    <property type="project" value="TreeGrafter"/>
</dbReference>
<dbReference type="Gene3D" id="2.40.50.140">
    <property type="entry name" value="Nucleic acid-binding proteins"/>
    <property type="match status" value="1"/>
</dbReference>
<comment type="subunit">
    <text evidence="5">Component of the archaeal exosome complex. Forms a trimer of Rrp4 and/or Csl4 subunits. The trimer associates with an hexameric ring-like arrangement composed of 3 Rrp41-Rrp42 heterodimers.</text>
</comment>
<dbReference type="GO" id="GO:0000178">
    <property type="term" value="C:exosome (RNase complex)"/>
    <property type="evidence" value="ECO:0007669"/>
    <property type="project" value="UniProtKB-KW"/>
</dbReference>
<evidence type="ECO:0000256" key="3">
    <source>
        <dbReference type="ARBA" id="ARBA00022835"/>
    </source>
</evidence>
<proteinExistence type="inferred from homology"/>
<dbReference type="Pfam" id="PF00013">
    <property type="entry name" value="KH_1"/>
    <property type="match status" value="1"/>
</dbReference>
<dbReference type="InterPro" id="IPR023474">
    <property type="entry name" value="Rrp4"/>
</dbReference>
<evidence type="ECO:0000313" key="10">
    <source>
        <dbReference type="Proteomes" id="UP000050515"/>
    </source>
</evidence>
<comment type="subcellular location">
    <subcellularLocation>
        <location evidence="5">Cytoplasm</location>
    </subcellularLocation>
</comment>
<dbReference type="InterPro" id="IPR004088">
    <property type="entry name" value="KH_dom_type_1"/>
</dbReference>
<dbReference type="SMART" id="SM00322">
    <property type="entry name" value="KH"/>
    <property type="match status" value="1"/>
</dbReference>
<comment type="function">
    <text evidence="5">Non-catalytic component of the exosome, which is a complex involved in RNA degradation. Increases the RNA binding and the efficiency of RNA degradation. Confers strong poly(A) specificity to the exosome.</text>
</comment>
<gene>
    <name evidence="5" type="primary">rrp4</name>
    <name evidence="8" type="ORF">AOG54_03410</name>
    <name evidence="7" type="ORF">SE19_08565</name>
</gene>
<protein>
    <recommendedName>
        <fullName evidence="5">Exosome complex component Rrp4</fullName>
    </recommendedName>
</protein>
<evidence type="ECO:0000313" key="7">
    <source>
        <dbReference type="EMBL" id="KPV44811.1"/>
    </source>
</evidence>
<dbReference type="HAMAP" id="MF_00623">
    <property type="entry name" value="Exosome_Rrp4"/>
    <property type="match status" value="1"/>
</dbReference>
<keyword evidence="4 5" id="KW-0694">RNA-binding</keyword>
<evidence type="ECO:0000313" key="8">
    <source>
        <dbReference type="EMBL" id="KQB35066.1"/>
    </source>
</evidence>
<dbReference type="AlphaFoldDB" id="A0A0P9D5Y2"/>
<keyword evidence="9" id="KW-1185">Reference proteome</keyword>
<keyword evidence="2 5" id="KW-0963">Cytoplasm</keyword>
<evidence type="ECO:0000256" key="4">
    <source>
        <dbReference type="ARBA" id="ARBA00022884"/>
    </source>
</evidence>
<dbReference type="CDD" id="cd05789">
    <property type="entry name" value="S1_Rrp4"/>
    <property type="match status" value="1"/>
</dbReference>
<dbReference type="InterPro" id="IPR012340">
    <property type="entry name" value="NA-bd_OB-fold"/>
</dbReference>
<dbReference type="PATRIC" id="fig|507754.4.peg.1115"/>
<dbReference type="InterPro" id="IPR026699">
    <property type="entry name" value="Exosome_RNA_bind1/RRP40/RRP4"/>
</dbReference>
<dbReference type="InterPro" id="IPR036612">
    <property type="entry name" value="KH_dom_type_1_sf"/>
</dbReference>